<evidence type="ECO:0000313" key="13">
    <source>
        <dbReference type="Proteomes" id="UP000653156"/>
    </source>
</evidence>
<dbReference type="GO" id="GO:0005484">
    <property type="term" value="F:SNAP receptor activity"/>
    <property type="evidence" value="ECO:0007669"/>
    <property type="project" value="InterPro"/>
</dbReference>
<keyword evidence="6" id="KW-0812">Transmembrane</keyword>
<name>A0A892ZF39_9NEIS</name>
<sequence>MMNLGKPQYQQTNRLDFYTKLRSCSHVLLFLMAPLYISKSDAGVVRHDIDYNEYIKFAHNAGKYAAGSVDVQVYTKDGQLSTGSIQGDGSRSIPLMPDFQGVSDKGFATPVSHNIVVTAAHMKELYNNDTYGRRFYRSDLPLFHNSNEDKAANYLKFILPQDKIDANILGHEQDLAFANGAPYRNNEDIGFDTSIIRMSKMIFDAVPYGLVDSFSSVAVGDLIARNGAGVFIQPLTDPYTGTAVNVVANSYTYLHGSLADVKTINEMQLGQNVSYQLMPDAATVLDSSSMPGDSGSPVFWWDKDKQQWLLLGVNSQGGNNARGYGKIGIMQYLPNLTNILKNRTTTQEVSNNQTIQIENKRVDSFNDVAHFKFLSGQSEDATLDLYKHYALGSYMMGANPKVKDLYLKNNDKNGTVHLQINGDTDIGAIPLYFETNATIGGNGKFDLSGMSVAEGNTVTSTLTLAPGTDWRKVGKGTLRLQAEGRGHGSVAIGDGTLELANQGVAADKIMMATGQATVKLLGENQLNNNEIYFGVRGGKFDLNGHALNFNDIYHLDRGANIANDNPAQKSTFTFSANEERNYLGSFNGNLDVVYAPAAASESNIWHLRGDSNIQGELQVKQGRVNFVGDKLTYGTALAGGIGTTQMDYLRREWRPSTFQANSISVDKGAALGIGRAATVQADNITLAGNNRVSLFIDDAEANRHDSATAAVKGNPFLDPNFHNPLLKANLKFNGSGNSLNFNTPVDFTNTFTGGISGQADIHASGSGQAVWNNTATSVLQSRITTAADTALQINNQAPMDLTLTSPVNKVEFNNHNQATWRFGPMVAELGAQARINLAPDSRFTFAADQDSIPHYNVAVNGSINGIADGSILPQLTLAGGAGTFDFQQPRLNTDLRLQNGSLGLKKALTVAGNFEADTNAPLSTLVFGDIGRDTITALNAQDYEINNKLVIEGKAGGSVQPLFTLRDDVQAMLADPMKSLTFVTYKSGSLGFENAPRMVNKGLEFGFQQDNGHTYVAETKELSAAENAAAQAAAENAAAQAAAENAAAQAAAENAAAQAAAENAAAQAAAENAAAQAAAENTAAQAAAENAAAQAAAENAAAQAAAENAAAQAAAENAAAQAAAENAAAQAAAENAAAQAAAENAAAQAAAEKAAAQAAAENAAAQAAAENAAAQAAAENAAAQAAAEKAAEAEAAEPPVTQTKVRLTAKTAPEMGEYLTLIGSARNVLNINLHDVQPGAAISYEGYYERDHYQNVYDFSSKVHGKGVVFHAADRNENWEGGIQFRLADLNTQTESENVRLRSSTKLASVIGHAGYYVDQFKFYGALGVAKARFKTDVEDISASAQAVTSMNNRFSSTGVFAKVGLSHNHSLGAVSLKEYIGVSYNNLGLGNLTDRNGDVLQISDKRPLSTELGLAADWRNDKWLLNAGIGVSRDLGKLEVGYADSEYSHSRGTGKLKMNLDFGAQYQAAKNLYLTQNMKMAFNNQDFSNVILNLGIKYRW</sequence>
<feature type="domain" description="Peptidase S6" evidence="11">
    <location>
        <begin position="43"/>
        <end position="335"/>
    </location>
</feature>
<feature type="coiled-coil region" evidence="10">
    <location>
        <begin position="1015"/>
        <end position="1196"/>
    </location>
</feature>
<dbReference type="GO" id="GO:0004252">
    <property type="term" value="F:serine-type endopeptidase activity"/>
    <property type="evidence" value="ECO:0007669"/>
    <property type="project" value="InterPro"/>
</dbReference>
<evidence type="ECO:0000256" key="1">
    <source>
        <dbReference type="ARBA" id="ARBA00004196"/>
    </source>
</evidence>
<dbReference type="PROSITE" id="PS51691">
    <property type="entry name" value="PEPTIDASE_S6"/>
    <property type="match status" value="1"/>
</dbReference>
<evidence type="ECO:0000256" key="7">
    <source>
        <dbReference type="ARBA" id="ARBA00022729"/>
    </source>
</evidence>
<dbReference type="Pfam" id="PF24078">
    <property type="entry name" value="Beta-sol_PIC_HAP1_IgA0_2nd"/>
    <property type="match status" value="1"/>
</dbReference>
<evidence type="ECO:0000256" key="2">
    <source>
        <dbReference type="ARBA" id="ARBA00004442"/>
    </source>
</evidence>
<dbReference type="GO" id="GO:0006890">
    <property type="term" value="P:retrograde vesicle-mediated transport, Golgi to endoplasmic reticulum"/>
    <property type="evidence" value="ECO:0007669"/>
    <property type="project" value="InterPro"/>
</dbReference>
<dbReference type="PRINTS" id="PR00921">
    <property type="entry name" value="IGASERPTASE"/>
</dbReference>
<dbReference type="SUPFAM" id="SSF51126">
    <property type="entry name" value="Pectin lyase-like"/>
    <property type="match status" value="1"/>
</dbReference>
<comment type="subcellular location">
    <subcellularLocation>
        <location evidence="1">Cell envelope</location>
    </subcellularLocation>
    <subcellularLocation>
        <location evidence="2">Cell outer membrane</location>
    </subcellularLocation>
    <subcellularLocation>
        <location evidence="3">Secreted</location>
    </subcellularLocation>
</comment>
<keyword evidence="5" id="KW-0964">Secreted</keyword>
<dbReference type="RefSeq" id="WP_230338990.1">
    <property type="nucleotide sequence ID" value="NZ_CP069798.1"/>
</dbReference>
<dbReference type="InterPro" id="IPR011050">
    <property type="entry name" value="Pectin_lyase_fold/virulence"/>
</dbReference>
<keyword evidence="4" id="KW-1134">Transmembrane beta strand</keyword>
<evidence type="ECO:0000256" key="6">
    <source>
        <dbReference type="ARBA" id="ARBA00022692"/>
    </source>
</evidence>
<protein>
    <recommendedName>
        <fullName evidence="11">Peptidase S6 domain-containing protein</fullName>
    </recommendedName>
</protein>
<evidence type="ECO:0000256" key="10">
    <source>
        <dbReference type="SAM" id="Coils"/>
    </source>
</evidence>
<dbReference type="InterPro" id="IPR036709">
    <property type="entry name" value="Autotransporte_beta_dom_sf"/>
</dbReference>
<dbReference type="PANTHER" id="PTHR12825:SF0">
    <property type="entry name" value="VESICLE TRANSPORT PROTEIN SEC20"/>
    <property type="match status" value="1"/>
</dbReference>
<dbReference type="InterPro" id="IPR009003">
    <property type="entry name" value="Peptidase_S1_PA"/>
</dbReference>
<dbReference type="EMBL" id="CP069798">
    <property type="protein sequence ID" value="QRQ81691.1"/>
    <property type="molecule type" value="Genomic_DNA"/>
</dbReference>
<dbReference type="InterPro" id="IPR030396">
    <property type="entry name" value="Peptidase_S6_dom"/>
</dbReference>
<dbReference type="Gene3D" id="2.160.20.20">
    <property type="match status" value="1"/>
</dbReference>
<evidence type="ECO:0000313" key="12">
    <source>
        <dbReference type="EMBL" id="QRQ81691.1"/>
    </source>
</evidence>
<gene>
    <name evidence="12" type="ORF">JQU52_13535</name>
</gene>
<dbReference type="KEGG" id="ptes:JQU52_13535"/>
<keyword evidence="8" id="KW-0472">Membrane</keyword>
<keyword evidence="9" id="KW-0998">Cell outer membrane</keyword>
<proteinExistence type="predicted"/>
<keyword evidence="7" id="KW-0732">Signal</keyword>
<dbReference type="Gene3D" id="2.40.10.120">
    <property type="match status" value="1"/>
</dbReference>
<accession>A0A892ZF39</accession>
<evidence type="ECO:0000256" key="3">
    <source>
        <dbReference type="ARBA" id="ARBA00004613"/>
    </source>
</evidence>
<dbReference type="GO" id="GO:0006508">
    <property type="term" value="P:proteolysis"/>
    <property type="evidence" value="ECO:0007669"/>
    <property type="project" value="InterPro"/>
</dbReference>
<reference evidence="12" key="1">
    <citation type="submission" date="2021-02" db="EMBL/GenBank/DDBJ databases">
        <title>Neisseriaceae sp. 26B isolated from the cloaca of a Common Toad-headed Turtle (Mesoclemmys nasuta).</title>
        <authorList>
            <person name="Spergser J."/>
            <person name="Busse H.-J."/>
        </authorList>
    </citation>
    <scope>NUCLEOTIDE SEQUENCE</scope>
    <source>
        <strain evidence="12">26B</strain>
    </source>
</reference>
<dbReference type="Pfam" id="PF02395">
    <property type="entry name" value="Peptidase_S6"/>
    <property type="match status" value="1"/>
</dbReference>
<evidence type="ECO:0000256" key="9">
    <source>
        <dbReference type="ARBA" id="ARBA00023237"/>
    </source>
</evidence>
<dbReference type="GO" id="GO:0005576">
    <property type="term" value="C:extracellular region"/>
    <property type="evidence" value="ECO:0007669"/>
    <property type="project" value="UniProtKB-SubCell"/>
</dbReference>
<dbReference type="InterPro" id="IPR000710">
    <property type="entry name" value="Peptidase_S6"/>
</dbReference>
<evidence type="ECO:0000259" key="11">
    <source>
        <dbReference type="PROSITE" id="PS51691"/>
    </source>
</evidence>
<organism evidence="12 13">
    <name type="scientific">Paralysiella testudinis</name>
    <dbReference type="NCBI Taxonomy" id="2809020"/>
    <lineage>
        <taxon>Bacteria</taxon>
        <taxon>Pseudomonadati</taxon>
        <taxon>Pseudomonadota</taxon>
        <taxon>Betaproteobacteria</taxon>
        <taxon>Neisseriales</taxon>
        <taxon>Neisseriaceae</taxon>
        <taxon>Paralysiella</taxon>
    </lineage>
</organism>
<dbReference type="InterPro" id="IPR005606">
    <property type="entry name" value="Sec20"/>
</dbReference>
<dbReference type="Proteomes" id="UP000653156">
    <property type="component" value="Chromosome"/>
</dbReference>
<evidence type="ECO:0000256" key="5">
    <source>
        <dbReference type="ARBA" id="ARBA00022525"/>
    </source>
</evidence>
<dbReference type="GO" id="GO:0009279">
    <property type="term" value="C:cell outer membrane"/>
    <property type="evidence" value="ECO:0007669"/>
    <property type="project" value="UniProtKB-SubCell"/>
</dbReference>
<dbReference type="Gene3D" id="2.40.128.130">
    <property type="entry name" value="Autotransporter beta-domain"/>
    <property type="match status" value="1"/>
</dbReference>
<evidence type="ECO:0000256" key="8">
    <source>
        <dbReference type="ARBA" id="ARBA00023136"/>
    </source>
</evidence>
<dbReference type="SUPFAM" id="SSF50494">
    <property type="entry name" value="Trypsin-like serine proteases"/>
    <property type="match status" value="1"/>
</dbReference>
<dbReference type="InterPro" id="IPR012332">
    <property type="entry name" value="Autotransporter_pectin_lyase_C"/>
</dbReference>
<dbReference type="GO" id="GO:0031201">
    <property type="term" value="C:SNARE complex"/>
    <property type="evidence" value="ECO:0007669"/>
    <property type="project" value="TreeGrafter"/>
</dbReference>
<keyword evidence="10" id="KW-0175">Coiled coil</keyword>
<keyword evidence="13" id="KW-1185">Reference proteome</keyword>
<dbReference type="InterPro" id="IPR057393">
    <property type="entry name" value="PIC_HAP1_IgA0_b-sol2"/>
</dbReference>
<dbReference type="PANTHER" id="PTHR12825">
    <property type="entry name" value="BNIP1-RELATED"/>
    <property type="match status" value="1"/>
</dbReference>
<evidence type="ECO:0000256" key="4">
    <source>
        <dbReference type="ARBA" id="ARBA00022452"/>
    </source>
</evidence>